<comment type="caution">
    <text evidence="1">The sequence shown here is derived from an EMBL/GenBank/DDBJ whole genome shotgun (WGS) entry which is preliminary data.</text>
</comment>
<dbReference type="InterPro" id="IPR036412">
    <property type="entry name" value="HAD-like_sf"/>
</dbReference>
<evidence type="ECO:0000313" key="2">
    <source>
        <dbReference type="Proteomes" id="UP000517523"/>
    </source>
</evidence>
<dbReference type="AlphaFoldDB" id="A0A839TJ14"/>
<dbReference type="Proteomes" id="UP000517523">
    <property type="component" value="Unassembled WGS sequence"/>
</dbReference>
<dbReference type="GO" id="GO:0016791">
    <property type="term" value="F:phosphatase activity"/>
    <property type="evidence" value="ECO:0007669"/>
    <property type="project" value="TreeGrafter"/>
</dbReference>
<dbReference type="Gene3D" id="3.40.50.1000">
    <property type="entry name" value="HAD superfamily/HAD-like"/>
    <property type="match status" value="1"/>
</dbReference>
<proteinExistence type="predicted"/>
<dbReference type="SFLD" id="SFLDS00003">
    <property type="entry name" value="Haloacid_Dehalogenase"/>
    <property type="match status" value="1"/>
</dbReference>
<dbReference type="SUPFAM" id="SSF56784">
    <property type="entry name" value="HAD-like"/>
    <property type="match status" value="1"/>
</dbReference>
<accession>A0A839TJ14</accession>
<dbReference type="InterPro" id="IPR000150">
    <property type="entry name" value="Cof"/>
</dbReference>
<dbReference type="NCBIfam" id="TIGR00099">
    <property type="entry name" value="Cof-subfamily"/>
    <property type="match status" value="1"/>
</dbReference>
<protein>
    <submittedName>
        <fullName evidence="1">Cof subfamily protein (Haloacid dehalogenase superfamily)</fullName>
    </submittedName>
</protein>
<gene>
    <name evidence="1" type="ORF">FHS19_000032</name>
</gene>
<dbReference type="InterPro" id="IPR023214">
    <property type="entry name" value="HAD_sf"/>
</dbReference>
<dbReference type="GO" id="GO:0005829">
    <property type="term" value="C:cytosol"/>
    <property type="evidence" value="ECO:0007669"/>
    <property type="project" value="TreeGrafter"/>
</dbReference>
<dbReference type="Gene3D" id="3.30.1240.10">
    <property type="match status" value="1"/>
</dbReference>
<organism evidence="1 2">
    <name type="scientific">Paenibacillus rhizosphaerae</name>
    <dbReference type="NCBI Taxonomy" id="297318"/>
    <lineage>
        <taxon>Bacteria</taxon>
        <taxon>Bacillati</taxon>
        <taxon>Bacillota</taxon>
        <taxon>Bacilli</taxon>
        <taxon>Bacillales</taxon>
        <taxon>Paenibacillaceae</taxon>
        <taxon>Paenibacillus</taxon>
    </lineage>
</organism>
<dbReference type="EMBL" id="JACHXJ010000001">
    <property type="protein sequence ID" value="MBB3125378.1"/>
    <property type="molecule type" value="Genomic_DNA"/>
</dbReference>
<dbReference type="PROSITE" id="PS01229">
    <property type="entry name" value="COF_2"/>
    <property type="match status" value="1"/>
</dbReference>
<dbReference type="SFLD" id="SFLDG01140">
    <property type="entry name" value="C2.B:_Phosphomannomutase_and_P"/>
    <property type="match status" value="1"/>
</dbReference>
<reference evidence="1 2" key="1">
    <citation type="submission" date="2020-08" db="EMBL/GenBank/DDBJ databases">
        <title>Genomic Encyclopedia of Type Strains, Phase III (KMG-III): the genomes of soil and plant-associated and newly described type strains.</title>
        <authorList>
            <person name="Whitman W."/>
        </authorList>
    </citation>
    <scope>NUCLEOTIDE SEQUENCE [LARGE SCALE GENOMIC DNA]</scope>
    <source>
        <strain evidence="1 2">CECT 5831</strain>
    </source>
</reference>
<dbReference type="PANTHER" id="PTHR10000:SF25">
    <property type="entry name" value="PHOSPHATASE YKRA-RELATED"/>
    <property type="match status" value="1"/>
</dbReference>
<dbReference type="NCBIfam" id="TIGR01484">
    <property type="entry name" value="HAD-SF-IIB"/>
    <property type="match status" value="1"/>
</dbReference>
<name>A0A839TJ14_9BACL</name>
<dbReference type="InterPro" id="IPR006379">
    <property type="entry name" value="HAD-SF_hydro_IIB"/>
</dbReference>
<sequence>MYEIVFFDVDGTLYSEVDRKIPDSTKEAIQRLHERGIKVVVATGRPHSLCEELIALYGIDTIISSNGALVKNQNQVIHKSVISQKTVRELSSFAELHGHGISYFTDSITMNGIGVDEKRIKNALIETLGLVDYPIKISKFPNEIYCVCLYADESEAMKFIDSFPHLQFVRFHGYVMNVLESQTVSKSEAIKKVLDYYNIDVRNSIAFGDGGNDLDMLELVGLGIAMGNGDERLKQKADFVTKKASEGGIHYALTKLGVI</sequence>
<dbReference type="GO" id="GO:0000287">
    <property type="term" value="F:magnesium ion binding"/>
    <property type="evidence" value="ECO:0007669"/>
    <property type="project" value="TreeGrafter"/>
</dbReference>
<evidence type="ECO:0000313" key="1">
    <source>
        <dbReference type="EMBL" id="MBB3125378.1"/>
    </source>
</evidence>
<dbReference type="PANTHER" id="PTHR10000">
    <property type="entry name" value="PHOSPHOSERINE PHOSPHATASE"/>
    <property type="match status" value="1"/>
</dbReference>
<dbReference type="PROSITE" id="PS01228">
    <property type="entry name" value="COF_1"/>
    <property type="match status" value="1"/>
</dbReference>
<dbReference type="RefSeq" id="WP_183576960.1">
    <property type="nucleotide sequence ID" value="NZ_JACHXJ010000001.1"/>
</dbReference>
<dbReference type="Pfam" id="PF08282">
    <property type="entry name" value="Hydrolase_3"/>
    <property type="match status" value="1"/>
</dbReference>